<gene>
    <name evidence="2" type="ORF">Tci_372656</name>
</gene>
<proteinExistence type="predicted"/>
<evidence type="ECO:0000313" key="2">
    <source>
        <dbReference type="EMBL" id="GEY00682.1"/>
    </source>
</evidence>
<accession>A0A699HC54</accession>
<feature type="compositionally biased region" description="Basic and acidic residues" evidence="1">
    <location>
        <begin position="106"/>
        <end position="122"/>
    </location>
</feature>
<sequence>MVTESLEHAVLANEFSQSQSTYEATASLIEFELKKILIDKIDESQSYLAATEHRECYNRLINSYDLDRRLFSTYDKVYLLKRSQKDKDKDEVSFAGSDRGFKKRNTSKDDEPNKGKYVHAEEPEFEVADYEMPQDQKDNLGDDDEEPKRKVVSKPLSEKLDWKNPKGGDYPFDLTKPLPLVMNGNRQIVPVDYFFNNDLKYLQGGISTMTYTKSITKTKANQYDLPGIEYMVPNIRSPIKVAYDKHAL</sequence>
<comment type="caution">
    <text evidence="2">The sequence shown here is derived from an EMBL/GenBank/DDBJ whole genome shotgun (WGS) entry which is preliminary data.</text>
</comment>
<protein>
    <submittedName>
        <fullName evidence="2">Uncharacterized protein</fullName>
    </submittedName>
</protein>
<feature type="region of interest" description="Disordered" evidence="1">
    <location>
        <begin position="89"/>
        <end position="162"/>
    </location>
</feature>
<dbReference type="EMBL" id="BKCJ010145074">
    <property type="protein sequence ID" value="GEY00682.1"/>
    <property type="molecule type" value="Genomic_DNA"/>
</dbReference>
<reference evidence="2" key="1">
    <citation type="journal article" date="2019" name="Sci. Rep.">
        <title>Draft genome of Tanacetum cinerariifolium, the natural source of mosquito coil.</title>
        <authorList>
            <person name="Yamashiro T."/>
            <person name="Shiraishi A."/>
            <person name="Satake H."/>
            <person name="Nakayama K."/>
        </authorList>
    </citation>
    <scope>NUCLEOTIDE SEQUENCE</scope>
</reference>
<evidence type="ECO:0000256" key="1">
    <source>
        <dbReference type="SAM" id="MobiDB-lite"/>
    </source>
</evidence>
<organism evidence="2">
    <name type="scientific">Tanacetum cinerariifolium</name>
    <name type="common">Dalmatian daisy</name>
    <name type="synonym">Chrysanthemum cinerariifolium</name>
    <dbReference type="NCBI Taxonomy" id="118510"/>
    <lineage>
        <taxon>Eukaryota</taxon>
        <taxon>Viridiplantae</taxon>
        <taxon>Streptophyta</taxon>
        <taxon>Embryophyta</taxon>
        <taxon>Tracheophyta</taxon>
        <taxon>Spermatophyta</taxon>
        <taxon>Magnoliopsida</taxon>
        <taxon>eudicotyledons</taxon>
        <taxon>Gunneridae</taxon>
        <taxon>Pentapetalae</taxon>
        <taxon>asterids</taxon>
        <taxon>campanulids</taxon>
        <taxon>Asterales</taxon>
        <taxon>Asteraceae</taxon>
        <taxon>Asteroideae</taxon>
        <taxon>Anthemideae</taxon>
        <taxon>Anthemidinae</taxon>
        <taxon>Tanacetum</taxon>
    </lineage>
</organism>
<dbReference type="AlphaFoldDB" id="A0A699HC54"/>
<name>A0A699HC54_TANCI</name>